<keyword evidence="8" id="KW-1208">Phospholipid metabolism</keyword>
<keyword evidence="7" id="KW-0443">Lipid metabolism</keyword>
<dbReference type="GO" id="GO:0016301">
    <property type="term" value="F:kinase activity"/>
    <property type="evidence" value="ECO:0007669"/>
    <property type="project" value="UniProtKB-KW"/>
</dbReference>
<dbReference type="RefSeq" id="WP_268751521.1">
    <property type="nucleotide sequence ID" value="NZ_JAPRFQ010000001.1"/>
</dbReference>
<evidence type="ECO:0000313" key="10">
    <source>
        <dbReference type="EMBL" id="MCZ0725197.1"/>
    </source>
</evidence>
<evidence type="ECO:0000256" key="5">
    <source>
        <dbReference type="ARBA" id="ARBA00022777"/>
    </source>
</evidence>
<organism evidence="10 11">
    <name type="scientific">Aerococcus kribbianus</name>
    <dbReference type="NCBI Taxonomy" id="2999064"/>
    <lineage>
        <taxon>Bacteria</taxon>
        <taxon>Bacillati</taxon>
        <taxon>Bacillota</taxon>
        <taxon>Bacilli</taxon>
        <taxon>Lactobacillales</taxon>
        <taxon>Aerococcaceae</taxon>
        <taxon>Aerococcus</taxon>
    </lineage>
</organism>
<dbReference type="Gene3D" id="3.40.50.10330">
    <property type="entry name" value="Probable inorganic polyphosphate/atp-NAD kinase, domain 1"/>
    <property type="match status" value="1"/>
</dbReference>
<gene>
    <name evidence="10" type="ORF">OW157_01270</name>
</gene>
<evidence type="ECO:0000256" key="8">
    <source>
        <dbReference type="ARBA" id="ARBA00023264"/>
    </source>
</evidence>
<comment type="similarity">
    <text evidence="2">Belongs to the diacylglycerol/lipid kinase family.</text>
</comment>
<dbReference type="Pfam" id="PF19279">
    <property type="entry name" value="YegS_C"/>
    <property type="match status" value="1"/>
</dbReference>
<keyword evidence="4" id="KW-0547">Nucleotide-binding</keyword>
<feature type="domain" description="DAGKc" evidence="9">
    <location>
        <begin position="1"/>
        <end position="138"/>
    </location>
</feature>
<dbReference type="SUPFAM" id="SSF111331">
    <property type="entry name" value="NAD kinase/diacylglycerol kinase-like"/>
    <property type="match status" value="1"/>
</dbReference>
<dbReference type="InterPro" id="IPR016064">
    <property type="entry name" value="NAD/diacylglycerol_kinase_sf"/>
</dbReference>
<accession>A0A9X3FVC0</accession>
<evidence type="ECO:0000256" key="7">
    <source>
        <dbReference type="ARBA" id="ARBA00023209"/>
    </source>
</evidence>
<name>A0A9X3FVC0_9LACT</name>
<dbReference type="GO" id="GO:0008654">
    <property type="term" value="P:phospholipid biosynthetic process"/>
    <property type="evidence" value="ECO:0007669"/>
    <property type="project" value="UniProtKB-KW"/>
</dbReference>
<dbReference type="Gene3D" id="2.60.200.40">
    <property type="match status" value="1"/>
</dbReference>
<evidence type="ECO:0000259" key="9">
    <source>
        <dbReference type="PROSITE" id="PS50146"/>
    </source>
</evidence>
<dbReference type="AlphaFoldDB" id="A0A9X3FVC0"/>
<keyword evidence="5 10" id="KW-0418">Kinase</keyword>
<dbReference type="InterPro" id="IPR045540">
    <property type="entry name" value="YegS/DAGK_C"/>
</dbReference>
<evidence type="ECO:0000313" key="11">
    <source>
        <dbReference type="Proteomes" id="UP001146670"/>
    </source>
</evidence>
<keyword evidence="7" id="KW-0594">Phospholipid biosynthesis</keyword>
<keyword evidence="11" id="KW-1185">Reference proteome</keyword>
<evidence type="ECO:0000256" key="3">
    <source>
        <dbReference type="ARBA" id="ARBA00022679"/>
    </source>
</evidence>
<dbReference type="PANTHER" id="PTHR12358">
    <property type="entry name" value="SPHINGOSINE KINASE"/>
    <property type="match status" value="1"/>
</dbReference>
<reference evidence="10" key="1">
    <citation type="submission" date="2022-12" db="EMBL/GenBank/DDBJ databases">
        <title>Description and comparative metabolic analysis of Aerococcus sp. nov., isolated from the feces of a pig.</title>
        <authorList>
            <person name="Chang Y.-H."/>
        </authorList>
    </citation>
    <scope>NUCLEOTIDE SEQUENCE</scope>
    <source>
        <strain evidence="10">YH-aer222</strain>
    </source>
</reference>
<evidence type="ECO:0000256" key="4">
    <source>
        <dbReference type="ARBA" id="ARBA00022741"/>
    </source>
</evidence>
<sequence>MMTTHFLFILNEDAGTSSHKDIAKYIEKQGKVNQIPSECIHIIFSSSLTMAEHLIEKFYANYEHLILVACGGDGTVFALANLVMDKDIVFSILPLGTGNDLYRSLYQNRSHKHQLKAIFSGHSVWTDAIYCEELDLYSLNIVNIGLDAEVVAQAEKIRQAHPHLRKYSYMLGIPAVLKTGLFRDYKIEAGYHDQKLTIKAGPYAVGVTCNGGYYGSGFNVNPLFDVNDGKLELIYIPEVKAHRVMELIYKIFAGKIITATGVYHESVDWVRYQRKTDPLLFSLDGELYELDQLTLRIAPKKYRRIK</sequence>
<keyword evidence="7" id="KW-0444">Lipid biosynthesis</keyword>
<dbReference type="EMBL" id="JAPRFR010000001">
    <property type="protein sequence ID" value="MCZ0725197.1"/>
    <property type="molecule type" value="Genomic_DNA"/>
</dbReference>
<evidence type="ECO:0000256" key="1">
    <source>
        <dbReference type="ARBA" id="ARBA00001946"/>
    </source>
</evidence>
<keyword evidence="3" id="KW-0808">Transferase</keyword>
<evidence type="ECO:0000256" key="6">
    <source>
        <dbReference type="ARBA" id="ARBA00022840"/>
    </source>
</evidence>
<proteinExistence type="inferred from homology"/>
<dbReference type="Pfam" id="PF00781">
    <property type="entry name" value="DAGK_cat"/>
    <property type="match status" value="1"/>
</dbReference>
<dbReference type="PROSITE" id="PS50146">
    <property type="entry name" value="DAGK"/>
    <property type="match status" value="1"/>
</dbReference>
<dbReference type="Proteomes" id="UP001146670">
    <property type="component" value="Unassembled WGS sequence"/>
</dbReference>
<evidence type="ECO:0000256" key="2">
    <source>
        <dbReference type="ARBA" id="ARBA00005983"/>
    </source>
</evidence>
<keyword evidence="6" id="KW-0067">ATP-binding</keyword>
<dbReference type="InterPro" id="IPR017438">
    <property type="entry name" value="ATP-NAD_kinase_N"/>
</dbReference>
<dbReference type="GO" id="GO:0005524">
    <property type="term" value="F:ATP binding"/>
    <property type="evidence" value="ECO:0007669"/>
    <property type="project" value="UniProtKB-KW"/>
</dbReference>
<comment type="cofactor">
    <cofactor evidence="1">
        <name>Mg(2+)</name>
        <dbReference type="ChEBI" id="CHEBI:18420"/>
    </cofactor>
</comment>
<comment type="caution">
    <text evidence="10">The sequence shown here is derived from an EMBL/GenBank/DDBJ whole genome shotgun (WGS) entry which is preliminary data.</text>
</comment>
<protein>
    <submittedName>
        <fullName evidence="10">Diacylglycerol kinase family protein</fullName>
    </submittedName>
</protein>
<dbReference type="InterPro" id="IPR001206">
    <property type="entry name" value="Diacylglycerol_kinase_cat_dom"/>
</dbReference>
<dbReference type="InterPro" id="IPR050187">
    <property type="entry name" value="Lipid_Phosphate_FormReg"/>
</dbReference>
<dbReference type="PANTHER" id="PTHR12358:SF54">
    <property type="entry name" value="SPHINGOSINE KINASE RELATED PROTEIN"/>
    <property type="match status" value="1"/>
</dbReference>